<evidence type="ECO:0000256" key="18">
    <source>
        <dbReference type="ARBA" id="ARBA00057081"/>
    </source>
</evidence>
<evidence type="ECO:0000256" key="26">
    <source>
        <dbReference type="PROSITE-ProRule" id="PRU00723"/>
    </source>
</evidence>
<feature type="compositionally biased region" description="Basic and acidic residues" evidence="27">
    <location>
        <begin position="306"/>
        <end position="333"/>
    </location>
</feature>
<dbReference type="GO" id="GO:0030014">
    <property type="term" value="C:CCR4-NOT complex"/>
    <property type="evidence" value="ECO:0007669"/>
    <property type="project" value="InterPro"/>
</dbReference>
<dbReference type="GO" id="GO:0061630">
    <property type="term" value="F:ubiquitin protein ligase activity"/>
    <property type="evidence" value="ECO:0007669"/>
    <property type="project" value="UniProtKB-EC"/>
</dbReference>
<dbReference type="PROSITE" id="PS50103">
    <property type="entry name" value="ZF_C3H1"/>
    <property type="match status" value="1"/>
</dbReference>
<dbReference type="InterPro" id="IPR039780">
    <property type="entry name" value="Mot2"/>
</dbReference>
<evidence type="ECO:0000256" key="22">
    <source>
        <dbReference type="ARBA" id="ARBA00077837"/>
    </source>
</evidence>
<evidence type="ECO:0000256" key="27">
    <source>
        <dbReference type="SAM" id="MobiDB-lite"/>
    </source>
</evidence>
<feature type="compositionally biased region" description="Low complexity" evidence="27">
    <location>
        <begin position="238"/>
        <end position="247"/>
    </location>
</feature>
<evidence type="ECO:0000313" key="32">
    <source>
        <dbReference type="Proteomes" id="UP000283509"/>
    </source>
</evidence>
<feature type="domain" description="RRM" evidence="29">
    <location>
        <begin position="99"/>
        <end position="183"/>
    </location>
</feature>
<dbReference type="FunFam" id="3.30.70.330:FF:000044">
    <property type="entry name" value="Putative ccr4-not transcription complex subunit 4"/>
    <property type="match status" value="1"/>
</dbReference>
<evidence type="ECO:0000256" key="2">
    <source>
        <dbReference type="ARBA" id="ARBA00004123"/>
    </source>
</evidence>
<evidence type="ECO:0000256" key="10">
    <source>
        <dbReference type="ARBA" id="ARBA00022723"/>
    </source>
</evidence>
<reference evidence="31 32" key="2">
    <citation type="submission" date="2019-01" db="EMBL/GenBank/DDBJ databases">
        <title>The decoding of complex shrimp genome reveals the adaptation for benthos swimmer, frequently molting mechanism and breeding impact on genome.</title>
        <authorList>
            <person name="Sun Y."/>
            <person name="Gao Y."/>
            <person name="Yu Y."/>
        </authorList>
    </citation>
    <scope>NUCLEOTIDE SEQUENCE [LARGE SCALE GENOMIC DNA]</scope>
    <source>
        <tissue evidence="31">Muscle</tissue>
    </source>
</reference>
<feature type="region of interest" description="Disordered" evidence="27">
    <location>
        <begin position="238"/>
        <end position="436"/>
    </location>
</feature>
<evidence type="ECO:0000256" key="14">
    <source>
        <dbReference type="ARBA" id="ARBA00022843"/>
    </source>
</evidence>
<keyword evidence="12" id="KW-0833">Ubl conjugation pathway</keyword>
<dbReference type="GO" id="GO:0005634">
    <property type="term" value="C:nucleus"/>
    <property type="evidence" value="ECO:0007669"/>
    <property type="project" value="UniProtKB-SubCell"/>
</dbReference>
<organism evidence="31 32">
    <name type="scientific">Penaeus vannamei</name>
    <name type="common">Whiteleg shrimp</name>
    <name type="synonym">Litopenaeus vannamei</name>
    <dbReference type="NCBI Taxonomy" id="6689"/>
    <lineage>
        <taxon>Eukaryota</taxon>
        <taxon>Metazoa</taxon>
        <taxon>Ecdysozoa</taxon>
        <taxon>Arthropoda</taxon>
        <taxon>Crustacea</taxon>
        <taxon>Multicrustacea</taxon>
        <taxon>Malacostraca</taxon>
        <taxon>Eumalacostraca</taxon>
        <taxon>Eucarida</taxon>
        <taxon>Decapoda</taxon>
        <taxon>Dendrobranchiata</taxon>
        <taxon>Penaeoidea</taxon>
        <taxon>Penaeidae</taxon>
        <taxon>Penaeus</taxon>
    </lineage>
</organism>
<dbReference type="Gene3D" id="3.30.40.10">
    <property type="entry name" value="Zinc/RING finger domain, C3HC4 (zinc finger)"/>
    <property type="match status" value="1"/>
</dbReference>
<dbReference type="InterPro" id="IPR001841">
    <property type="entry name" value="Znf_RING"/>
</dbReference>
<dbReference type="Pfam" id="PF14570">
    <property type="entry name" value="zf-RING_4"/>
    <property type="match status" value="1"/>
</dbReference>
<evidence type="ECO:0000259" key="30">
    <source>
        <dbReference type="PROSITE" id="PS50103"/>
    </source>
</evidence>
<dbReference type="InterPro" id="IPR034261">
    <property type="entry name" value="CNOT4_RRM"/>
</dbReference>
<dbReference type="InterPro" id="IPR003954">
    <property type="entry name" value="RRM_euk-type"/>
</dbReference>
<dbReference type="InterPro" id="IPR000571">
    <property type="entry name" value="Znf_CCCH"/>
</dbReference>
<keyword evidence="8" id="KW-0597">Phosphoprotein</keyword>
<evidence type="ECO:0000256" key="17">
    <source>
        <dbReference type="ARBA" id="ARBA00023242"/>
    </source>
</evidence>
<dbReference type="Gene3D" id="3.30.70.330">
    <property type="match status" value="1"/>
</dbReference>
<evidence type="ECO:0000259" key="28">
    <source>
        <dbReference type="PROSITE" id="PS50089"/>
    </source>
</evidence>
<gene>
    <name evidence="31" type="ORF">C7M84_007662</name>
</gene>
<comment type="catalytic activity">
    <reaction evidence="1">
        <text>S-ubiquitinyl-[E2 ubiquitin-conjugating enzyme]-L-cysteine + [acceptor protein]-L-lysine = [E2 ubiquitin-conjugating enzyme]-L-cysteine + N(6)-ubiquitinyl-[acceptor protein]-L-lysine.</text>
        <dbReference type="EC" id="2.3.2.27"/>
    </reaction>
</comment>
<dbReference type="STRING" id="6689.A0A423TBP6"/>
<dbReference type="GO" id="GO:0005829">
    <property type="term" value="C:cytosol"/>
    <property type="evidence" value="ECO:0007669"/>
    <property type="project" value="UniProtKB-ARBA"/>
</dbReference>
<evidence type="ECO:0000256" key="4">
    <source>
        <dbReference type="ARBA" id="ARBA00004906"/>
    </source>
</evidence>
<evidence type="ECO:0000256" key="7">
    <source>
        <dbReference type="ARBA" id="ARBA00022490"/>
    </source>
</evidence>
<keyword evidence="13 26" id="KW-0862">Zinc</keyword>
<dbReference type="CDD" id="cd16618">
    <property type="entry name" value="mRING-HC-C4C4_CNOT4"/>
    <property type="match status" value="1"/>
</dbReference>
<evidence type="ECO:0000256" key="6">
    <source>
        <dbReference type="ARBA" id="ARBA00022481"/>
    </source>
</evidence>
<proteinExistence type="predicted"/>
<feature type="domain" description="RING-type" evidence="28">
    <location>
        <begin position="4"/>
        <end position="47"/>
    </location>
</feature>
<keyword evidence="16" id="KW-0175">Coiled coil</keyword>
<name>A0A423TBP6_PENVA</name>
<keyword evidence="9" id="KW-0808">Transferase</keyword>
<feature type="zinc finger region" description="C3H1-type" evidence="26">
    <location>
        <begin position="180"/>
        <end position="207"/>
    </location>
</feature>
<sequence length="756" mass="80399">MVECPLCMEPLEMDDLNFFPCTCGYQICRFCWHRIRTDENGLCPACRKAYPENPADFKPLSHEELQRIRQEKRQKDAQRKQKVTENRKHLANVRVVQKNLVFVVGLSTRLADAETLKKPDYFGKFGKIHKVVINHSTSYAGSQGPSASAYVTYQRAEDALRAIQAVNNIHVDGRTLKASLGTTKYCSHFMKNQQCPKPDCMYLHELGDESASFTKEEMQQGKHQEFEKKLQDHYLGISSSEKNSSSNPIPTPQPATSGNTTSSSSKRSAMGGGKENTAPKEQPAAALTPDPDSGEAWPSLNAIATKESKKSKGSKGDRSNSSAKHTDTDEHNNNNKNNGLGVDMVNHSVSPVVTSSPSSAHESCTSSASTTPPPSFDTPIIPPSPPPSSTSPMPVSCAGEIPQEESSPLPTPPSSLSSSSEPSSSLPLPQQFSRSAAAAASLFSDNSNSFFSSGPSLPLQRATPPLPPASGQSRARLPPPGFNGLNSFNSFGMPRQNQPEPSKLLPPFLSGLTGNPSLGTQGLGSQPGVPPLNGMVNSNGLGIPPGLGGNILGGGNMSGLGNGGLLGGLGNGLPPHLLPPASLLGMDTPLSASQGPPAWSNSGAPDLTVLDPAIVSSGQLTDSRSDSPPHWMKTMEQLTEGGPHPLWNNLLPCNLTSGGLPSGLGPHTGPAGTAAPTQRSVAPMWPPTSPPPGFNNISPLHHPKQHEPHKIDKEMAVFRRRLSRVEVNAAGEEQTSRAGQEVWFIWSADIASTDLY</sequence>
<evidence type="ECO:0000256" key="16">
    <source>
        <dbReference type="ARBA" id="ARBA00023054"/>
    </source>
</evidence>
<dbReference type="GO" id="GO:0008270">
    <property type="term" value="F:zinc ion binding"/>
    <property type="evidence" value="ECO:0007669"/>
    <property type="project" value="UniProtKB-KW"/>
</dbReference>
<keyword evidence="11 26" id="KW-0863">Zinc-finger</keyword>
<dbReference type="GO" id="GO:0016567">
    <property type="term" value="P:protein ubiquitination"/>
    <property type="evidence" value="ECO:0007669"/>
    <property type="project" value="TreeGrafter"/>
</dbReference>
<reference evidence="31 32" key="1">
    <citation type="submission" date="2018-04" db="EMBL/GenBank/DDBJ databases">
        <authorList>
            <person name="Zhang X."/>
            <person name="Yuan J."/>
            <person name="Li F."/>
            <person name="Xiang J."/>
        </authorList>
    </citation>
    <scope>NUCLEOTIDE SEQUENCE [LARGE SCALE GENOMIC DNA]</scope>
    <source>
        <tissue evidence="31">Muscle</tissue>
    </source>
</reference>
<dbReference type="Proteomes" id="UP000283509">
    <property type="component" value="Unassembled WGS sequence"/>
</dbReference>
<dbReference type="SUPFAM" id="SSF57850">
    <property type="entry name" value="RING/U-box"/>
    <property type="match status" value="1"/>
</dbReference>
<dbReference type="SUPFAM" id="SSF54928">
    <property type="entry name" value="RNA-binding domain, RBD"/>
    <property type="match status" value="1"/>
</dbReference>
<dbReference type="InterPro" id="IPR012677">
    <property type="entry name" value="Nucleotide-bd_a/b_plait_sf"/>
</dbReference>
<dbReference type="EC" id="2.3.2.27" evidence="5"/>
<accession>A0A423TBP6</accession>
<keyword evidence="7" id="KW-0963">Cytoplasm</keyword>
<feature type="compositionally biased region" description="Low complexity" evidence="27">
    <location>
        <begin position="256"/>
        <end position="269"/>
    </location>
</feature>
<dbReference type="SMART" id="SM00361">
    <property type="entry name" value="RRM_1"/>
    <property type="match status" value="1"/>
</dbReference>
<dbReference type="PANTHER" id="PTHR12603:SF0">
    <property type="entry name" value="CCR4-NOT TRANSCRIPTION COMPLEX SUBUNIT 4"/>
    <property type="match status" value="1"/>
</dbReference>
<dbReference type="Pfam" id="PF00076">
    <property type="entry name" value="RRM_1"/>
    <property type="match status" value="1"/>
</dbReference>
<evidence type="ECO:0000256" key="21">
    <source>
        <dbReference type="ARBA" id="ARBA00075062"/>
    </source>
</evidence>
<feature type="compositionally biased region" description="Low complexity" evidence="27">
    <location>
        <begin position="404"/>
        <end position="436"/>
    </location>
</feature>
<dbReference type="PROSITE" id="PS50102">
    <property type="entry name" value="RRM"/>
    <property type="match status" value="1"/>
</dbReference>
<feature type="region of interest" description="Disordered" evidence="27">
    <location>
        <begin position="452"/>
        <end position="487"/>
    </location>
</feature>
<evidence type="ECO:0000256" key="20">
    <source>
        <dbReference type="ARBA" id="ARBA00071435"/>
    </source>
</evidence>
<dbReference type="InterPro" id="IPR039515">
    <property type="entry name" value="NOT4_mRING-HC-C4C4"/>
</dbReference>
<dbReference type="InterPro" id="IPR013083">
    <property type="entry name" value="Znf_RING/FYVE/PHD"/>
</dbReference>
<evidence type="ECO:0000256" key="1">
    <source>
        <dbReference type="ARBA" id="ARBA00000900"/>
    </source>
</evidence>
<dbReference type="CDD" id="cd12438">
    <property type="entry name" value="RRM_CNOT4"/>
    <property type="match status" value="1"/>
</dbReference>
<keyword evidence="32" id="KW-1185">Reference proteome</keyword>
<comment type="caution">
    <text evidence="31">The sequence shown here is derived from an EMBL/GenBank/DDBJ whole genome shotgun (WGS) entry which is preliminary data.</text>
</comment>
<feature type="compositionally biased region" description="Pro residues" evidence="27">
    <location>
        <begin position="371"/>
        <end position="389"/>
    </location>
</feature>
<dbReference type="AlphaFoldDB" id="A0A423TBP6"/>
<evidence type="ECO:0000256" key="11">
    <source>
        <dbReference type="ARBA" id="ARBA00022771"/>
    </source>
</evidence>
<evidence type="ECO:0000256" key="15">
    <source>
        <dbReference type="ARBA" id="ARBA00022884"/>
    </source>
</evidence>
<feature type="compositionally biased region" description="Low complexity" evidence="27">
    <location>
        <begin position="348"/>
        <end position="370"/>
    </location>
</feature>
<evidence type="ECO:0000256" key="25">
    <source>
        <dbReference type="PROSITE-ProRule" id="PRU00176"/>
    </source>
</evidence>
<keyword evidence="14" id="KW-0832">Ubl conjugation</keyword>
<dbReference type="PROSITE" id="PS50089">
    <property type="entry name" value="ZF_RING_2"/>
    <property type="match status" value="1"/>
</dbReference>
<protein>
    <recommendedName>
        <fullName evidence="20">CCR4-NOT transcription complex subunit 4</fullName>
        <ecNumber evidence="5">2.3.2.27</ecNumber>
    </recommendedName>
    <alternativeName>
        <fullName evidence="23">CCR4-associated factor 4</fullName>
    </alternativeName>
    <alternativeName>
        <fullName evidence="24">E3 ubiquitin-protein ligase CNOT4</fullName>
    </alternativeName>
    <alternativeName>
        <fullName evidence="21">Potential transcriptional repressor NOT4Hp</fullName>
    </alternativeName>
    <alternativeName>
        <fullName evidence="22">RING-type E3 ubiquitin transferase CNOT4</fullName>
    </alternativeName>
</protein>
<feature type="domain" description="C3H1-type" evidence="30">
    <location>
        <begin position="180"/>
        <end position="207"/>
    </location>
</feature>
<comment type="subcellular location">
    <subcellularLocation>
        <location evidence="3">Cytoplasm</location>
    </subcellularLocation>
    <subcellularLocation>
        <location evidence="2">Nucleus</location>
    </subcellularLocation>
</comment>
<keyword evidence="10 26" id="KW-0479">Metal-binding</keyword>
<evidence type="ECO:0000256" key="12">
    <source>
        <dbReference type="ARBA" id="ARBA00022786"/>
    </source>
</evidence>
<dbReference type="EMBL" id="QCYY01001978">
    <property type="protein sequence ID" value="ROT73858.1"/>
    <property type="molecule type" value="Genomic_DNA"/>
</dbReference>
<evidence type="ECO:0000256" key="5">
    <source>
        <dbReference type="ARBA" id="ARBA00012483"/>
    </source>
</evidence>
<evidence type="ECO:0000256" key="19">
    <source>
        <dbReference type="ARBA" id="ARBA00062432"/>
    </source>
</evidence>
<dbReference type="InterPro" id="IPR035979">
    <property type="entry name" value="RBD_domain_sf"/>
</dbReference>
<evidence type="ECO:0000256" key="23">
    <source>
        <dbReference type="ARBA" id="ARBA00083547"/>
    </source>
</evidence>
<keyword evidence="15 25" id="KW-0694">RNA-binding</keyword>
<evidence type="ECO:0000256" key="24">
    <source>
        <dbReference type="ARBA" id="ARBA00083942"/>
    </source>
</evidence>
<dbReference type="InterPro" id="IPR000504">
    <property type="entry name" value="RRM_dom"/>
</dbReference>
<dbReference type="GO" id="GO:0003723">
    <property type="term" value="F:RNA binding"/>
    <property type="evidence" value="ECO:0007669"/>
    <property type="project" value="UniProtKB-UniRule"/>
</dbReference>
<evidence type="ECO:0000256" key="13">
    <source>
        <dbReference type="ARBA" id="ARBA00022833"/>
    </source>
</evidence>
<comment type="pathway">
    <text evidence="4">Protein modification; protein ubiquitination.</text>
</comment>
<comment type="function">
    <text evidence="18">Has E3 ubiquitin ligase activity, promoting ubiquitination and degradation of target proteins. Involved in activation of the JAK/STAT pathway. Catalyzes ubiquitination of methylated RBM15. Plays a role in quality control of translation of mitochondrial outer membrane-localized mRNA. As part of the PINK1-regulated signaling, upon mitochondria damage, ubiquitinates ABCE1 and thereby recruits autophagy receptors to the mitochondrial outer membrane to initiate mitophagy.</text>
</comment>
<keyword evidence="6" id="KW-0488">Methylation</keyword>
<evidence type="ECO:0000259" key="29">
    <source>
        <dbReference type="PROSITE" id="PS50102"/>
    </source>
</evidence>
<keyword evidence="17" id="KW-0539">Nucleus</keyword>
<dbReference type="PANTHER" id="PTHR12603">
    <property type="entry name" value="CCR4-NOT TRANSCRIPTION COMPLEX RELATED"/>
    <property type="match status" value="1"/>
</dbReference>
<comment type="subunit">
    <text evidence="19">Interacts with CNOT1 via its C-terminus but does not stably associate with the CCR4-NOT complex. Interacts (via RING domain) with UBE2D2. Interacts with ABCE1, PINK1 and PELO.</text>
</comment>
<evidence type="ECO:0000256" key="3">
    <source>
        <dbReference type="ARBA" id="ARBA00004496"/>
    </source>
</evidence>
<evidence type="ECO:0000256" key="9">
    <source>
        <dbReference type="ARBA" id="ARBA00022679"/>
    </source>
</evidence>
<dbReference type="FunFam" id="3.30.40.10:FF:000006">
    <property type="entry name" value="CCR4-NOT transcription complex subunit 4"/>
    <property type="match status" value="1"/>
</dbReference>
<evidence type="ECO:0000313" key="31">
    <source>
        <dbReference type="EMBL" id="ROT73858.1"/>
    </source>
</evidence>
<evidence type="ECO:0000256" key="8">
    <source>
        <dbReference type="ARBA" id="ARBA00022553"/>
    </source>
</evidence>
<dbReference type="OrthoDB" id="1923159at2759"/>